<comment type="caution">
    <text evidence="1">The sequence shown here is derived from an EMBL/GenBank/DDBJ whole genome shotgun (WGS) entry which is preliminary data.</text>
</comment>
<evidence type="ECO:0000313" key="2">
    <source>
        <dbReference type="Proteomes" id="UP000473089"/>
    </source>
</evidence>
<reference evidence="1 2" key="1">
    <citation type="submission" date="2019-02" db="EMBL/GenBank/DDBJ databases">
        <title>Genome sequencing of Clostridium botulinum clinical isolates.</title>
        <authorList>
            <person name="Brunt J."/>
            <person name="Van Vliet A.H.M."/>
            <person name="Stringer S.C."/>
            <person name="Grant K.A."/>
            <person name="Carter A.C."/>
            <person name="Peck M.W."/>
        </authorList>
    </citation>
    <scope>NUCLEOTIDE SEQUENCE [LARGE SCALE GENOMIC DNA]</scope>
    <source>
        <strain evidence="1 2">R1125/03</strain>
    </source>
</reference>
<accession>A0A6M0T1M7</accession>
<gene>
    <name evidence="1" type="ORF">EXM42_10750</name>
</gene>
<dbReference type="AlphaFoldDB" id="A0A6M0T1M7"/>
<organism evidence="1 2">
    <name type="scientific">Clostridium botulinum</name>
    <dbReference type="NCBI Taxonomy" id="1491"/>
    <lineage>
        <taxon>Bacteria</taxon>
        <taxon>Bacillati</taxon>
        <taxon>Bacillota</taxon>
        <taxon>Clostridia</taxon>
        <taxon>Eubacteriales</taxon>
        <taxon>Clostridiaceae</taxon>
        <taxon>Clostridium</taxon>
    </lineage>
</organism>
<dbReference type="Proteomes" id="UP000473089">
    <property type="component" value="Unassembled WGS sequence"/>
</dbReference>
<name>A0A6M0T1M7_CLOBO</name>
<protein>
    <submittedName>
        <fullName evidence="1">Uncharacterized protein</fullName>
    </submittedName>
</protein>
<dbReference type="EMBL" id="SGJP01000020">
    <property type="protein sequence ID" value="NFA60850.1"/>
    <property type="molecule type" value="Genomic_DNA"/>
</dbReference>
<evidence type="ECO:0000313" key="1">
    <source>
        <dbReference type="EMBL" id="NFA60850.1"/>
    </source>
</evidence>
<sequence length="164" mass="19180">MVKKTLCKEQNFRGDYNNIFLKTMNFIGINCFSDIGKCGKILINDYEVNIGNHFDELEKDIKKYLIQNKLFISEVKVEEDEIIITATTDIYDLLFVPEIEEEPTNEQKEEIKREQAIEDYENWKKEHEKPCPKCGATATNLAPNGAGIEEETYWHCEKCGWEEE</sequence>
<proteinExistence type="predicted"/>